<evidence type="ECO:0000313" key="3">
    <source>
        <dbReference type="Proteomes" id="UP001431209"/>
    </source>
</evidence>
<keyword evidence="3" id="KW-1185">Reference proteome</keyword>
<evidence type="ECO:0000313" key="2">
    <source>
        <dbReference type="EMBL" id="KAL0477876.1"/>
    </source>
</evidence>
<dbReference type="Proteomes" id="UP001431209">
    <property type="component" value="Unassembled WGS sequence"/>
</dbReference>
<name>A0AAW2YLR7_9EUKA</name>
<dbReference type="AlphaFoldDB" id="A0AAW2YLR7"/>
<dbReference type="PANTHER" id="PTHR21198">
    <property type="entry name" value="GLUTAMATE RACEMASE"/>
    <property type="match status" value="1"/>
</dbReference>
<dbReference type="GO" id="GO:0047661">
    <property type="term" value="F:amino-acid racemase activity"/>
    <property type="evidence" value="ECO:0007669"/>
    <property type="project" value="InterPro"/>
</dbReference>
<organism evidence="2 3">
    <name type="scientific">Acrasis kona</name>
    <dbReference type="NCBI Taxonomy" id="1008807"/>
    <lineage>
        <taxon>Eukaryota</taxon>
        <taxon>Discoba</taxon>
        <taxon>Heterolobosea</taxon>
        <taxon>Tetramitia</taxon>
        <taxon>Eutetramitia</taxon>
        <taxon>Acrasidae</taxon>
        <taxon>Acrasis</taxon>
    </lineage>
</organism>
<proteinExistence type="predicted"/>
<dbReference type="Pfam" id="PF01177">
    <property type="entry name" value="Asp_Glu_race"/>
    <property type="match status" value="1"/>
</dbReference>
<dbReference type="Gene3D" id="3.40.50.1860">
    <property type="match status" value="2"/>
</dbReference>
<dbReference type="SUPFAM" id="SSF53681">
    <property type="entry name" value="Aspartate/glutamate racemase"/>
    <property type="match status" value="2"/>
</dbReference>
<sequence>MEQDRRIFVGLIGGIGPKSTSLFVQKLINSEAITKKKTPPFMLYTNTDVDVSGPNALSQLQDTISVIKQTGVTHIGMICNTAHKYINQLRESFPSLTFIDMIGSVCKLVEDSQPKGYRAALVGTKGVCSSDLFTKYLKKGTVVVPDQELVDHIDKLTFSVLSGNMSDVDGVSMTEKFTNIMLDLKKSSNVDVFILACTDLTAVLNDLDHLKLKGLVVVDPLDILTKCVLDLYQK</sequence>
<dbReference type="InterPro" id="IPR015942">
    <property type="entry name" value="Asp/Glu/hydantoin_racemase"/>
</dbReference>
<reference evidence="2 3" key="1">
    <citation type="submission" date="2024-03" db="EMBL/GenBank/DDBJ databases">
        <title>The Acrasis kona genome and developmental transcriptomes reveal deep origins of eukaryotic multicellular pathways.</title>
        <authorList>
            <person name="Sheikh S."/>
            <person name="Fu C.-J."/>
            <person name="Brown M.W."/>
            <person name="Baldauf S.L."/>
        </authorList>
    </citation>
    <scope>NUCLEOTIDE SEQUENCE [LARGE SCALE GENOMIC DNA]</scope>
    <source>
        <strain evidence="2 3">ATCC MYA-3509</strain>
    </source>
</reference>
<dbReference type="PANTHER" id="PTHR21198:SF7">
    <property type="entry name" value="ASPARTATE-GLUTAMATE RACEMASE FAMILY"/>
    <property type="match status" value="1"/>
</dbReference>
<dbReference type="EMBL" id="JAOPGA020000266">
    <property type="protein sequence ID" value="KAL0477876.1"/>
    <property type="molecule type" value="Genomic_DNA"/>
</dbReference>
<accession>A0AAW2YLR7</accession>
<comment type="caution">
    <text evidence="2">The sequence shown here is derived from an EMBL/GenBank/DDBJ whole genome shotgun (WGS) entry which is preliminary data.</text>
</comment>
<dbReference type="InterPro" id="IPR001920">
    <property type="entry name" value="Asp/Glu_race"/>
</dbReference>
<evidence type="ECO:0000256" key="1">
    <source>
        <dbReference type="ARBA" id="ARBA00023235"/>
    </source>
</evidence>
<gene>
    <name evidence="2" type="ORF">AKO1_005266</name>
</gene>
<protein>
    <submittedName>
        <fullName evidence="2">Amino-acid racemase</fullName>
    </submittedName>
</protein>
<keyword evidence="1" id="KW-0413">Isomerase</keyword>